<sequence length="216" mass="23160">MPIRTLIADDHPMFLYGLKMNMDMAPEIELVGHAASGTELLDLAGQTAPDVVVTDLVMPGMDGATVTRLLRERHPETAVLVLTMHDDDDAVFGAIRAGARGYLLKGADVDDIVRAVLTVARGDVVYGTGVAQRITDFYVGAHRDHVTTVFPSLTGREREILELVAGGLTNHGIARTLVLSEKTIRNNVASILTKLQVNSRAAAVARARDAGLGRAR</sequence>
<feature type="modified residue" description="4-aspartylphosphate" evidence="3">
    <location>
        <position position="55"/>
    </location>
</feature>
<evidence type="ECO:0000259" key="4">
    <source>
        <dbReference type="PROSITE" id="PS50043"/>
    </source>
</evidence>
<evidence type="ECO:0000256" key="1">
    <source>
        <dbReference type="ARBA" id="ARBA00022553"/>
    </source>
</evidence>
<dbReference type="InterPro" id="IPR000792">
    <property type="entry name" value="Tscrpt_reg_LuxR_C"/>
</dbReference>
<dbReference type="STRING" id="35752.SAMN05421541_11946"/>
<keyword evidence="7" id="KW-1185">Reference proteome</keyword>
<dbReference type="Proteomes" id="UP000199645">
    <property type="component" value="Unassembled WGS sequence"/>
</dbReference>
<dbReference type="GO" id="GO:0000160">
    <property type="term" value="P:phosphorelay signal transduction system"/>
    <property type="evidence" value="ECO:0007669"/>
    <property type="project" value="InterPro"/>
</dbReference>
<dbReference type="PANTHER" id="PTHR43214">
    <property type="entry name" value="TWO-COMPONENT RESPONSE REGULATOR"/>
    <property type="match status" value="1"/>
</dbReference>
<dbReference type="GO" id="GO:0006355">
    <property type="term" value="P:regulation of DNA-templated transcription"/>
    <property type="evidence" value="ECO:0007669"/>
    <property type="project" value="InterPro"/>
</dbReference>
<dbReference type="SMART" id="SM00448">
    <property type="entry name" value="REC"/>
    <property type="match status" value="1"/>
</dbReference>
<name>A0A1I2L4E9_9ACTN</name>
<dbReference type="RefSeq" id="WP_177320082.1">
    <property type="nucleotide sequence ID" value="NZ_BOMT01000074.1"/>
</dbReference>
<dbReference type="CDD" id="cd06170">
    <property type="entry name" value="LuxR_C_like"/>
    <property type="match status" value="1"/>
</dbReference>
<dbReference type="PRINTS" id="PR00038">
    <property type="entry name" value="HTHLUXR"/>
</dbReference>
<dbReference type="Pfam" id="PF00072">
    <property type="entry name" value="Response_reg"/>
    <property type="match status" value="1"/>
</dbReference>
<evidence type="ECO:0000313" key="6">
    <source>
        <dbReference type="EMBL" id="SFF71996.1"/>
    </source>
</evidence>
<dbReference type="InterPro" id="IPR039420">
    <property type="entry name" value="WalR-like"/>
</dbReference>
<evidence type="ECO:0000256" key="2">
    <source>
        <dbReference type="ARBA" id="ARBA00023125"/>
    </source>
</evidence>
<dbReference type="AlphaFoldDB" id="A0A1I2L4E9"/>
<dbReference type="PROSITE" id="PS50043">
    <property type="entry name" value="HTH_LUXR_2"/>
    <property type="match status" value="1"/>
</dbReference>
<feature type="domain" description="HTH luxR-type" evidence="4">
    <location>
        <begin position="146"/>
        <end position="211"/>
    </location>
</feature>
<reference evidence="6 7" key="1">
    <citation type="submission" date="2016-10" db="EMBL/GenBank/DDBJ databases">
        <authorList>
            <person name="de Groot N.N."/>
        </authorList>
    </citation>
    <scope>NUCLEOTIDE SEQUENCE [LARGE SCALE GENOMIC DNA]</scope>
    <source>
        <strain evidence="6 7">DSM 43019</strain>
    </source>
</reference>
<gene>
    <name evidence="6" type="ORF">SAMN05421541_11946</name>
</gene>
<feature type="domain" description="Response regulatory" evidence="5">
    <location>
        <begin position="4"/>
        <end position="120"/>
    </location>
</feature>
<accession>A0A1I2L4E9</accession>
<dbReference type="EMBL" id="FONV01000019">
    <property type="protein sequence ID" value="SFF71996.1"/>
    <property type="molecule type" value="Genomic_DNA"/>
</dbReference>
<dbReference type="InterPro" id="IPR001789">
    <property type="entry name" value="Sig_transdc_resp-reg_receiver"/>
</dbReference>
<dbReference type="PANTHER" id="PTHR43214:SF43">
    <property type="entry name" value="TWO-COMPONENT RESPONSE REGULATOR"/>
    <property type="match status" value="1"/>
</dbReference>
<keyword evidence="2 6" id="KW-0238">DNA-binding</keyword>
<dbReference type="PROSITE" id="PS50110">
    <property type="entry name" value="RESPONSE_REGULATORY"/>
    <property type="match status" value="1"/>
</dbReference>
<protein>
    <submittedName>
        <fullName evidence="6">DNA-binding response regulator, NarL/FixJ family, contains REC and HTH domains</fullName>
    </submittedName>
</protein>
<proteinExistence type="predicted"/>
<dbReference type="InterPro" id="IPR011006">
    <property type="entry name" value="CheY-like_superfamily"/>
</dbReference>
<dbReference type="CDD" id="cd17535">
    <property type="entry name" value="REC_NarL-like"/>
    <property type="match status" value="1"/>
</dbReference>
<dbReference type="SUPFAM" id="SSF46894">
    <property type="entry name" value="C-terminal effector domain of the bipartite response regulators"/>
    <property type="match status" value="1"/>
</dbReference>
<dbReference type="InterPro" id="IPR016032">
    <property type="entry name" value="Sig_transdc_resp-reg_C-effctor"/>
</dbReference>
<evidence type="ECO:0000259" key="5">
    <source>
        <dbReference type="PROSITE" id="PS50110"/>
    </source>
</evidence>
<evidence type="ECO:0000256" key="3">
    <source>
        <dbReference type="PROSITE-ProRule" id="PRU00169"/>
    </source>
</evidence>
<dbReference type="PROSITE" id="PS00622">
    <property type="entry name" value="HTH_LUXR_1"/>
    <property type="match status" value="1"/>
</dbReference>
<dbReference type="Gene3D" id="3.40.50.2300">
    <property type="match status" value="1"/>
</dbReference>
<dbReference type="SUPFAM" id="SSF52172">
    <property type="entry name" value="CheY-like"/>
    <property type="match status" value="1"/>
</dbReference>
<organism evidence="6 7">
    <name type="scientific">Actinoplanes philippinensis</name>
    <dbReference type="NCBI Taxonomy" id="35752"/>
    <lineage>
        <taxon>Bacteria</taxon>
        <taxon>Bacillati</taxon>
        <taxon>Actinomycetota</taxon>
        <taxon>Actinomycetes</taxon>
        <taxon>Micromonosporales</taxon>
        <taxon>Micromonosporaceae</taxon>
        <taxon>Actinoplanes</taxon>
    </lineage>
</organism>
<dbReference type="GO" id="GO:0003677">
    <property type="term" value="F:DNA binding"/>
    <property type="evidence" value="ECO:0007669"/>
    <property type="project" value="UniProtKB-KW"/>
</dbReference>
<dbReference type="InterPro" id="IPR058245">
    <property type="entry name" value="NreC/VraR/RcsB-like_REC"/>
</dbReference>
<evidence type="ECO:0000313" key="7">
    <source>
        <dbReference type="Proteomes" id="UP000199645"/>
    </source>
</evidence>
<dbReference type="SMART" id="SM00421">
    <property type="entry name" value="HTH_LUXR"/>
    <property type="match status" value="1"/>
</dbReference>
<dbReference type="Pfam" id="PF00196">
    <property type="entry name" value="GerE"/>
    <property type="match status" value="1"/>
</dbReference>
<keyword evidence="1 3" id="KW-0597">Phosphoprotein</keyword>